<dbReference type="EMBL" id="JAAHCF010000266">
    <property type="protein sequence ID" value="KAK8145711.1"/>
    <property type="molecule type" value="Genomic_DNA"/>
</dbReference>
<feature type="transmembrane region" description="Helical" evidence="1">
    <location>
        <begin position="268"/>
        <end position="293"/>
    </location>
</feature>
<keyword evidence="1" id="KW-1133">Transmembrane helix</keyword>
<keyword evidence="3" id="KW-1185">Reference proteome</keyword>
<keyword evidence="1" id="KW-0812">Transmembrane</keyword>
<sequence>MVQCAYSPSGSYGEMLRYSFYALAVVLTIVWRRVGWVAKVALGAVMVYSATTAIHSVVLATIRTRLVLGIDPEADNYELVRVQGLSQALSYDEAAAAGDNALWMPVVPVAWDADVDPVLAIVGFTFLVLLPMQIWSLTLRESMREPGVKLLLSLWGVFLFAGSLCALVAEAYVQIWAFPQMRFCPRGFHDALPLMNDGSQTVGGTWDGQDRYHWNRTVRAHFVDKSDTRPLSNMRIYPCFDTAWPLRDVTEIKVLPGHFGSLTEGNTFWSALVAMYFLFGATSVANLSIAVVMSKPGRRLFAMMRLHYFSKFWSDANAHRLGLSQVRYP</sequence>
<evidence type="ECO:0008006" key="4">
    <source>
        <dbReference type="Google" id="ProtNLM"/>
    </source>
</evidence>
<dbReference type="Proteomes" id="UP001397290">
    <property type="component" value="Unassembled WGS sequence"/>
</dbReference>
<evidence type="ECO:0000256" key="1">
    <source>
        <dbReference type="SAM" id="Phobius"/>
    </source>
</evidence>
<feature type="transmembrane region" description="Helical" evidence="1">
    <location>
        <begin position="15"/>
        <end position="34"/>
    </location>
</feature>
<comment type="caution">
    <text evidence="2">The sequence shown here is derived from an EMBL/GenBank/DDBJ whole genome shotgun (WGS) entry which is preliminary data.</text>
</comment>
<reference evidence="2 3" key="1">
    <citation type="submission" date="2020-02" db="EMBL/GenBank/DDBJ databases">
        <title>Comparative genomics of the hypocrealean fungal genus Beauvera.</title>
        <authorList>
            <person name="Showalter D.N."/>
            <person name="Bushley K.E."/>
            <person name="Rehner S.A."/>
        </authorList>
    </citation>
    <scope>NUCLEOTIDE SEQUENCE [LARGE SCALE GENOMIC DNA]</scope>
    <source>
        <strain evidence="2 3">ARSEF4384</strain>
    </source>
</reference>
<organism evidence="2 3">
    <name type="scientific">Beauveria asiatica</name>
    <dbReference type="NCBI Taxonomy" id="1069075"/>
    <lineage>
        <taxon>Eukaryota</taxon>
        <taxon>Fungi</taxon>
        <taxon>Dikarya</taxon>
        <taxon>Ascomycota</taxon>
        <taxon>Pezizomycotina</taxon>
        <taxon>Sordariomycetes</taxon>
        <taxon>Hypocreomycetidae</taxon>
        <taxon>Hypocreales</taxon>
        <taxon>Cordycipitaceae</taxon>
        <taxon>Beauveria</taxon>
    </lineage>
</organism>
<protein>
    <recommendedName>
        <fullName evidence="4">Integral membrane protein</fullName>
    </recommendedName>
</protein>
<keyword evidence="1" id="KW-0472">Membrane</keyword>
<dbReference type="AlphaFoldDB" id="A0AAW0RV99"/>
<feature type="transmembrane region" description="Helical" evidence="1">
    <location>
        <begin position="118"/>
        <end position="138"/>
    </location>
</feature>
<name>A0AAW0RV99_9HYPO</name>
<accession>A0AAW0RV99</accession>
<evidence type="ECO:0000313" key="2">
    <source>
        <dbReference type="EMBL" id="KAK8145711.1"/>
    </source>
</evidence>
<gene>
    <name evidence="2" type="ORF">G3M48_004096</name>
</gene>
<proteinExistence type="predicted"/>
<evidence type="ECO:0000313" key="3">
    <source>
        <dbReference type="Proteomes" id="UP001397290"/>
    </source>
</evidence>
<feature type="transmembrane region" description="Helical" evidence="1">
    <location>
        <begin position="150"/>
        <end position="173"/>
    </location>
</feature>
<feature type="transmembrane region" description="Helical" evidence="1">
    <location>
        <begin position="41"/>
        <end position="62"/>
    </location>
</feature>